<keyword evidence="10" id="KW-1185">Reference proteome</keyword>
<dbReference type="PANTHER" id="PTHR21444">
    <property type="entry name" value="COILED-COIL DOMAIN-CONTAINING PROTEIN 180"/>
    <property type="match status" value="1"/>
</dbReference>
<evidence type="ECO:0000256" key="5">
    <source>
        <dbReference type="ARBA" id="ARBA00022989"/>
    </source>
</evidence>
<dbReference type="InterPro" id="IPR026612">
    <property type="entry name" value="STRA6-like"/>
</dbReference>
<organism evidence="9 10">
    <name type="scientific">Albula goreensis</name>
    <dbReference type="NCBI Taxonomy" id="1534307"/>
    <lineage>
        <taxon>Eukaryota</taxon>
        <taxon>Metazoa</taxon>
        <taxon>Chordata</taxon>
        <taxon>Craniata</taxon>
        <taxon>Vertebrata</taxon>
        <taxon>Euteleostomi</taxon>
        <taxon>Actinopterygii</taxon>
        <taxon>Neopterygii</taxon>
        <taxon>Teleostei</taxon>
        <taxon>Albuliformes</taxon>
        <taxon>Albulidae</taxon>
        <taxon>Albula</taxon>
    </lineage>
</organism>
<keyword evidence="3" id="KW-1003">Cell membrane</keyword>
<evidence type="ECO:0000256" key="4">
    <source>
        <dbReference type="ARBA" id="ARBA00022692"/>
    </source>
</evidence>
<evidence type="ECO:0008006" key="11">
    <source>
        <dbReference type="Google" id="ProtNLM"/>
    </source>
</evidence>
<dbReference type="EMBL" id="JAERUA010000018">
    <property type="protein sequence ID" value="KAI1887784.1"/>
    <property type="molecule type" value="Genomic_DNA"/>
</dbReference>
<keyword evidence="5 8" id="KW-1133">Transmembrane helix</keyword>
<dbReference type="PANTHER" id="PTHR21444:SF17">
    <property type="entry name" value="STIMULATED BY RETINOIC ACID GENE 6 PROTEIN-LIKE"/>
    <property type="match status" value="1"/>
</dbReference>
<keyword evidence="7" id="KW-0675">Receptor</keyword>
<dbReference type="AlphaFoldDB" id="A0A8T3CWU0"/>
<dbReference type="GO" id="GO:0038023">
    <property type="term" value="F:signaling receptor activity"/>
    <property type="evidence" value="ECO:0007669"/>
    <property type="project" value="InterPro"/>
</dbReference>
<comment type="subcellular location">
    <subcellularLocation>
        <location evidence="1">Cell membrane</location>
        <topology evidence="1">Multi-pass membrane protein</topology>
    </subcellularLocation>
</comment>
<keyword evidence="2" id="KW-0813">Transport</keyword>
<gene>
    <name evidence="9" type="ORF">AGOR_G00193930</name>
</gene>
<evidence type="ECO:0000256" key="6">
    <source>
        <dbReference type="ARBA" id="ARBA00023136"/>
    </source>
</evidence>
<feature type="transmembrane region" description="Helical" evidence="8">
    <location>
        <begin position="24"/>
        <end position="43"/>
    </location>
</feature>
<dbReference type="GO" id="GO:0034632">
    <property type="term" value="F:retinol transmembrane transporter activity"/>
    <property type="evidence" value="ECO:0007669"/>
    <property type="project" value="InterPro"/>
</dbReference>
<evidence type="ECO:0000313" key="9">
    <source>
        <dbReference type="EMBL" id="KAI1887784.1"/>
    </source>
</evidence>
<feature type="transmembrane region" description="Helical" evidence="8">
    <location>
        <begin position="444"/>
        <end position="466"/>
    </location>
</feature>
<feature type="transmembrane region" description="Helical" evidence="8">
    <location>
        <begin position="175"/>
        <end position="196"/>
    </location>
</feature>
<feature type="transmembrane region" description="Helical" evidence="8">
    <location>
        <begin position="270"/>
        <end position="289"/>
    </location>
</feature>
<feature type="transmembrane region" description="Helical" evidence="8">
    <location>
        <begin position="338"/>
        <end position="360"/>
    </location>
</feature>
<feature type="transmembrane region" description="Helical" evidence="8">
    <location>
        <begin position="487"/>
        <end position="512"/>
    </location>
</feature>
<evidence type="ECO:0000313" key="10">
    <source>
        <dbReference type="Proteomes" id="UP000829720"/>
    </source>
</evidence>
<evidence type="ECO:0000256" key="7">
    <source>
        <dbReference type="ARBA" id="ARBA00023170"/>
    </source>
</evidence>
<feature type="transmembrane region" description="Helical" evidence="8">
    <location>
        <begin position="138"/>
        <end position="160"/>
    </location>
</feature>
<feature type="transmembrane region" description="Helical" evidence="8">
    <location>
        <begin position="79"/>
        <end position="96"/>
    </location>
</feature>
<name>A0A8T3CWU0_9TELE</name>
<evidence type="ECO:0000256" key="3">
    <source>
        <dbReference type="ARBA" id="ARBA00022475"/>
    </source>
</evidence>
<accession>A0A8T3CWU0</accession>
<dbReference type="Pfam" id="PF14752">
    <property type="entry name" value="RBP_receptor"/>
    <property type="match status" value="1"/>
</dbReference>
<reference evidence="9" key="1">
    <citation type="submission" date="2021-01" db="EMBL/GenBank/DDBJ databases">
        <authorList>
            <person name="Zahm M."/>
            <person name="Roques C."/>
            <person name="Cabau C."/>
            <person name="Klopp C."/>
            <person name="Donnadieu C."/>
            <person name="Jouanno E."/>
            <person name="Lampietro C."/>
            <person name="Louis A."/>
            <person name="Herpin A."/>
            <person name="Echchiki A."/>
            <person name="Berthelot C."/>
            <person name="Parey E."/>
            <person name="Roest-Crollius H."/>
            <person name="Braasch I."/>
            <person name="Postlethwait J."/>
            <person name="Bobe J."/>
            <person name="Montfort J."/>
            <person name="Bouchez O."/>
            <person name="Begum T."/>
            <person name="Mejri S."/>
            <person name="Adams A."/>
            <person name="Chen W.-J."/>
            <person name="Guiguen Y."/>
        </authorList>
    </citation>
    <scope>NUCLEOTIDE SEQUENCE</scope>
    <source>
        <tissue evidence="9">Blood</tissue>
    </source>
</reference>
<keyword evidence="4 8" id="KW-0812">Transmembrane</keyword>
<feature type="transmembrane region" description="Helical" evidence="8">
    <location>
        <begin position="403"/>
        <end position="424"/>
    </location>
</feature>
<feature type="transmembrane region" description="Helical" evidence="8">
    <location>
        <begin position="108"/>
        <end position="126"/>
    </location>
</feature>
<evidence type="ECO:0000256" key="8">
    <source>
        <dbReference type="SAM" id="Phobius"/>
    </source>
</evidence>
<evidence type="ECO:0000256" key="1">
    <source>
        <dbReference type="ARBA" id="ARBA00004651"/>
    </source>
</evidence>
<dbReference type="Proteomes" id="UP000829720">
    <property type="component" value="Unassembled WGS sequence"/>
</dbReference>
<comment type="caution">
    <text evidence="9">The sequence shown here is derived from an EMBL/GenBank/DDBJ whole genome shotgun (WGS) entry which is preliminary data.</text>
</comment>
<sequence length="661" mass="74929">MIQPEVRFRDIPGPACENGIQMDLFLHCSLVPAFAIVVILSFLQRRSGRTPLDERLAILRGRFGVVVPLDVMGSLRNRWSYGFAFGAVSSSVLLLFSQDHLLFYMPPWASVVVFLVAALEVGMAYYPFFACLSTPLRGVGSVLGILYTLTWIIVTLWNIVSCPGGPVLGEYQKVIYQWPSVLCMLFLLGRFVHMLVKHIRIHLGLEAEEDLDPVMQIHQGKYVQSLLRSPPQQYSRHLEQRCLSHGRREKSWFQRNVYEWDPYFKFPNRMIGTSIICFIGLYAITLADYNLSDRAFDKLDQLADSLSQLASSCNTTDNLFAQLVPQFREFVQVGRDTWLATTIFASLTSISYTFHVLACYRKHLRRLWAGQKGFLPEKLCNPGSALSVSSITRYSGWQIAYTMWGYLIIHCVQFLFGMGIAYGLVLPIQKGQGLDVLSSLGKMLLLTVLVIGLVVVQVVLVQVFFLQDKISPTDKQKPLALNNRKAFHTFTYFFFFYNVMMGLGNCVVRLLMTTVLGTWLVSRIDRTIVQRGYETLDSGYSTWVGMIFADHYHSNPVMICFCHLLLAEREERGKRMTSSYSQFNNVSSAPVTDSRGRRRWMLLYTLLRNPRLILLRKVRTPSRRASLDIPGLGYLPVLRGNLAGGADAATEAAADRNAVVM</sequence>
<proteinExistence type="predicted"/>
<dbReference type="GO" id="GO:0071939">
    <property type="term" value="P:vitamin A import into cell"/>
    <property type="evidence" value="ECO:0007669"/>
    <property type="project" value="TreeGrafter"/>
</dbReference>
<evidence type="ECO:0000256" key="2">
    <source>
        <dbReference type="ARBA" id="ARBA00022448"/>
    </source>
</evidence>
<dbReference type="OrthoDB" id="2376984at2759"/>
<protein>
    <recommendedName>
        <fullName evidence="11">STRA6-like</fullName>
    </recommendedName>
</protein>
<keyword evidence="6 8" id="KW-0472">Membrane</keyword>
<dbReference type="GO" id="GO:0005886">
    <property type="term" value="C:plasma membrane"/>
    <property type="evidence" value="ECO:0007669"/>
    <property type="project" value="UniProtKB-SubCell"/>
</dbReference>